<comment type="caution">
    <text evidence="2">The sequence shown here is derived from an EMBL/GenBank/DDBJ whole genome shotgun (WGS) entry which is preliminary data.</text>
</comment>
<evidence type="ECO:0000256" key="1">
    <source>
        <dbReference type="SAM" id="Phobius"/>
    </source>
</evidence>
<feature type="transmembrane region" description="Helical" evidence="1">
    <location>
        <begin position="7"/>
        <end position="25"/>
    </location>
</feature>
<feature type="transmembrane region" description="Helical" evidence="1">
    <location>
        <begin position="206"/>
        <end position="224"/>
    </location>
</feature>
<feature type="transmembrane region" description="Helical" evidence="1">
    <location>
        <begin position="83"/>
        <end position="99"/>
    </location>
</feature>
<name>A0A2M8EPS7_9BACT</name>
<evidence type="ECO:0000313" key="3">
    <source>
        <dbReference type="Proteomes" id="UP000230251"/>
    </source>
</evidence>
<proteinExistence type="predicted"/>
<dbReference type="EMBL" id="PFSI01000020">
    <property type="protein sequence ID" value="PJC24736.1"/>
    <property type="molecule type" value="Genomic_DNA"/>
</dbReference>
<keyword evidence="1" id="KW-0812">Transmembrane</keyword>
<evidence type="ECO:0000313" key="2">
    <source>
        <dbReference type="EMBL" id="PJC24736.1"/>
    </source>
</evidence>
<feature type="transmembrane region" description="Helical" evidence="1">
    <location>
        <begin position="236"/>
        <end position="253"/>
    </location>
</feature>
<feature type="transmembrane region" description="Helical" evidence="1">
    <location>
        <begin position="120"/>
        <end position="140"/>
    </location>
</feature>
<accession>A0A2M8EPS7</accession>
<protein>
    <submittedName>
        <fullName evidence="2">Uncharacterized protein</fullName>
    </submittedName>
</protein>
<dbReference type="AlphaFoldDB" id="A0A2M8EPS7"/>
<reference evidence="3" key="1">
    <citation type="submission" date="2017-09" db="EMBL/GenBank/DDBJ databases">
        <title>Depth-based differentiation of microbial function through sediment-hosted aquifers and enrichment of novel symbionts in the deep terrestrial subsurface.</title>
        <authorList>
            <person name="Probst A.J."/>
            <person name="Ladd B."/>
            <person name="Jarett J.K."/>
            <person name="Geller-Mcgrath D.E."/>
            <person name="Sieber C.M.K."/>
            <person name="Emerson J.B."/>
            <person name="Anantharaman K."/>
            <person name="Thomas B.C."/>
            <person name="Malmstrom R."/>
            <person name="Stieglmeier M."/>
            <person name="Klingl A."/>
            <person name="Woyke T."/>
            <person name="Ryan C.M."/>
            <person name="Banfield J.F."/>
        </authorList>
    </citation>
    <scope>NUCLEOTIDE SEQUENCE [LARGE SCALE GENOMIC DNA]</scope>
</reference>
<gene>
    <name evidence="2" type="ORF">CO057_01320</name>
</gene>
<dbReference type="Proteomes" id="UP000230251">
    <property type="component" value="Unassembled WGS sequence"/>
</dbReference>
<feature type="transmembrane region" description="Helical" evidence="1">
    <location>
        <begin position="57"/>
        <end position="77"/>
    </location>
</feature>
<keyword evidence="1" id="KW-1133">Transmembrane helix</keyword>
<feature type="transmembrane region" description="Helical" evidence="1">
    <location>
        <begin position="31"/>
        <end position="50"/>
    </location>
</feature>
<feature type="transmembrane region" description="Helical" evidence="1">
    <location>
        <begin position="180"/>
        <end position="200"/>
    </location>
</feature>
<feature type="transmembrane region" description="Helical" evidence="1">
    <location>
        <begin position="146"/>
        <end position="168"/>
    </location>
</feature>
<sequence>MILLHRITPAAISALTVLGFSLLIFAPDYLVLALICLFVGIPLLFARLLVWEFKRGAFWVFWGLPVFFLISSVFFFLFLEHDAAKILLALVDIIGLWFYSENLFAFYHLPGSYQAYSLEYLSLVIAISSGFLFSTATYAAQLFLQLPVWIPAIVILLSSSFLSIAVFWVSKIAFATGARFALVGAIILTELYVALAMLPTSFMSNAAGLATFFYLFLGLSRAHILDKLTVQVLKRYLLVGGALLIIIFATTRWI</sequence>
<organism evidence="2 3">
    <name type="scientific">Candidatus Uhrbacteria bacterium CG_4_9_14_0_2_um_filter_41_50</name>
    <dbReference type="NCBI Taxonomy" id="1975031"/>
    <lineage>
        <taxon>Bacteria</taxon>
        <taxon>Candidatus Uhriibacteriota</taxon>
    </lineage>
</organism>
<keyword evidence="1" id="KW-0472">Membrane</keyword>